<keyword evidence="2" id="KW-1185">Reference proteome</keyword>
<evidence type="ECO:0000313" key="2">
    <source>
        <dbReference type="Proteomes" id="UP001381693"/>
    </source>
</evidence>
<gene>
    <name evidence="1" type="ORF">SK128_020533</name>
</gene>
<feature type="non-terminal residue" evidence="1">
    <location>
        <position position="1"/>
    </location>
</feature>
<dbReference type="Proteomes" id="UP001381693">
    <property type="component" value="Unassembled WGS sequence"/>
</dbReference>
<organism evidence="1 2">
    <name type="scientific">Halocaridina rubra</name>
    <name type="common">Hawaiian red shrimp</name>
    <dbReference type="NCBI Taxonomy" id="373956"/>
    <lineage>
        <taxon>Eukaryota</taxon>
        <taxon>Metazoa</taxon>
        <taxon>Ecdysozoa</taxon>
        <taxon>Arthropoda</taxon>
        <taxon>Crustacea</taxon>
        <taxon>Multicrustacea</taxon>
        <taxon>Malacostraca</taxon>
        <taxon>Eumalacostraca</taxon>
        <taxon>Eucarida</taxon>
        <taxon>Decapoda</taxon>
        <taxon>Pleocyemata</taxon>
        <taxon>Caridea</taxon>
        <taxon>Atyoidea</taxon>
        <taxon>Atyidae</taxon>
        <taxon>Halocaridina</taxon>
    </lineage>
</organism>
<sequence>IRATLNWPRIGPICLLHLQTLHKVTTYFLCIVYESETCNLYLVLKVTTRECRVTLKWIHSGPIFS</sequence>
<protein>
    <submittedName>
        <fullName evidence="1">Uncharacterized protein</fullName>
    </submittedName>
</protein>
<dbReference type="EMBL" id="JAXCGZ010015888">
    <property type="protein sequence ID" value="KAK7069745.1"/>
    <property type="molecule type" value="Genomic_DNA"/>
</dbReference>
<reference evidence="1 2" key="1">
    <citation type="submission" date="2023-11" db="EMBL/GenBank/DDBJ databases">
        <title>Halocaridina rubra genome assembly.</title>
        <authorList>
            <person name="Smith C."/>
        </authorList>
    </citation>
    <scope>NUCLEOTIDE SEQUENCE [LARGE SCALE GENOMIC DNA]</scope>
    <source>
        <strain evidence="1">EP-1</strain>
        <tissue evidence="1">Whole</tissue>
    </source>
</reference>
<accession>A0AAN9A294</accession>
<dbReference type="AlphaFoldDB" id="A0AAN9A294"/>
<evidence type="ECO:0000313" key="1">
    <source>
        <dbReference type="EMBL" id="KAK7069745.1"/>
    </source>
</evidence>
<comment type="caution">
    <text evidence="1">The sequence shown here is derived from an EMBL/GenBank/DDBJ whole genome shotgun (WGS) entry which is preliminary data.</text>
</comment>
<proteinExistence type="predicted"/>
<name>A0AAN9A294_HALRR</name>